<protein>
    <submittedName>
        <fullName evidence="2">Uncharacterized protein</fullName>
    </submittedName>
</protein>
<dbReference type="EMBL" id="RQPI01000009">
    <property type="protein sequence ID" value="RQW10293.1"/>
    <property type="molecule type" value="Genomic_DNA"/>
</dbReference>
<proteinExistence type="predicted"/>
<dbReference type="RefSeq" id="WP_148091506.1">
    <property type="nucleotide sequence ID" value="NZ_RQPI01000009.1"/>
</dbReference>
<sequence>MRRTQKPGGPDFPAPLAFYFTFRGKSGSSMPNGGKASDPRKAESPWPPDGGARNEQDSGEYQAGSHQMAKSQRLTQKDAGHPKRV</sequence>
<reference evidence="2 3" key="1">
    <citation type="submission" date="2018-11" db="EMBL/GenBank/DDBJ databases">
        <title>Genome sequence of strain 7197.</title>
        <authorList>
            <person name="Gao J."/>
            <person name="Sun J."/>
        </authorList>
    </citation>
    <scope>NUCLEOTIDE SEQUENCE [LARGE SCALE GENOMIC DNA]</scope>
    <source>
        <strain evidence="2 3">7197</strain>
    </source>
</reference>
<feature type="compositionally biased region" description="Basic and acidic residues" evidence="1">
    <location>
        <begin position="75"/>
        <end position="85"/>
    </location>
</feature>
<accession>A0A3N9P265</accession>
<gene>
    <name evidence="2" type="ORF">EH198_15795</name>
</gene>
<comment type="caution">
    <text evidence="2">The sequence shown here is derived from an EMBL/GenBank/DDBJ whole genome shotgun (WGS) entry which is preliminary data.</text>
</comment>
<feature type="region of interest" description="Disordered" evidence="1">
    <location>
        <begin position="22"/>
        <end position="85"/>
    </location>
</feature>
<dbReference type="AlphaFoldDB" id="A0A3N9P265"/>
<name>A0A3N9P265_9BACL</name>
<evidence type="ECO:0000313" key="2">
    <source>
        <dbReference type="EMBL" id="RQW10293.1"/>
    </source>
</evidence>
<organism evidence="2 3">
    <name type="scientific">Paenibacillus rhizophilus</name>
    <dbReference type="NCBI Taxonomy" id="1850366"/>
    <lineage>
        <taxon>Bacteria</taxon>
        <taxon>Bacillati</taxon>
        <taxon>Bacillota</taxon>
        <taxon>Bacilli</taxon>
        <taxon>Bacillales</taxon>
        <taxon>Paenibacillaceae</taxon>
        <taxon>Paenibacillus</taxon>
    </lineage>
</organism>
<feature type="compositionally biased region" description="Polar residues" evidence="1">
    <location>
        <begin position="64"/>
        <end position="74"/>
    </location>
</feature>
<evidence type="ECO:0000313" key="3">
    <source>
        <dbReference type="Proteomes" id="UP000282529"/>
    </source>
</evidence>
<evidence type="ECO:0000256" key="1">
    <source>
        <dbReference type="SAM" id="MobiDB-lite"/>
    </source>
</evidence>
<dbReference type="Proteomes" id="UP000282529">
    <property type="component" value="Unassembled WGS sequence"/>
</dbReference>
<keyword evidence="3" id="KW-1185">Reference proteome</keyword>